<evidence type="ECO:0000256" key="4">
    <source>
        <dbReference type="ARBA" id="ARBA00023004"/>
    </source>
</evidence>
<evidence type="ECO:0000256" key="3">
    <source>
        <dbReference type="ARBA" id="ARBA00023002"/>
    </source>
</evidence>
<protein>
    <submittedName>
        <fullName evidence="7">Adenosine 5'-phosphosulfate reductase</fullName>
    </submittedName>
</protein>
<evidence type="ECO:0000313" key="7">
    <source>
        <dbReference type="EMBL" id="ABV44411.1"/>
    </source>
</evidence>
<accession>A8D2L3</accession>
<evidence type="ECO:0000256" key="5">
    <source>
        <dbReference type="ARBA" id="ARBA00023014"/>
    </source>
</evidence>
<dbReference type="SUPFAM" id="SSF52402">
    <property type="entry name" value="Adenine nucleotide alpha hydrolases-like"/>
    <property type="match status" value="1"/>
</dbReference>
<dbReference type="Gene3D" id="3.40.50.620">
    <property type="entry name" value="HUPs"/>
    <property type="match status" value="1"/>
</dbReference>
<keyword evidence="5" id="KW-0411">Iron-sulfur</keyword>
<dbReference type="EMBL" id="EU131629">
    <property type="protein sequence ID" value="ABV44411.1"/>
    <property type="molecule type" value="mRNA"/>
</dbReference>
<dbReference type="PIRSF" id="PIRSF000857">
    <property type="entry name" value="PAPS_reductase"/>
    <property type="match status" value="1"/>
</dbReference>
<dbReference type="GO" id="GO:0019379">
    <property type="term" value="P:sulfate assimilation, phosphoadenylyl sulfate reduction by phosphoadenylyl-sulfate reductase (thioredoxin)"/>
    <property type="evidence" value="ECO:0007669"/>
    <property type="project" value="InterPro"/>
</dbReference>
<gene>
    <name evidence="7" type="primary">APR</name>
</gene>
<dbReference type="InterPro" id="IPR002500">
    <property type="entry name" value="PAPS_reduct_dom"/>
</dbReference>
<dbReference type="CDD" id="cd23945">
    <property type="entry name" value="PAPS_reductase"/>
    <property type="match status" value="1"/>
</dbReference>
<evidence type="ECO:0000259" key="6">
    <source>
        <dbReference type="Pfam" id="PF01507"/>
    </source>
</evidence>
<evidence type="ECO:0000256" key="1">
    <source>
        <dbReference type="ARBA" id="ARBA00001966"/>
    </source>
</evidence>
<evidence type="ECO:0000256" key="2">
    <source>
        <dbReference type="ARBA" id="ARBA00022723"/>
    </source>
</evidence>
<dbReference type="AlphaFoldDB" id="A8D2L3"/>
<dbReference type="NCBIfam" id="NF002537">
    <property type="entry name" value="PRK02090.1"/>
    <property type="match status" value="1"/>
</dbReference>
<name>A8D2L3_EUGGR</name>
<sequence length="266" mass="30021">MIKTARRVVFKTLCDQFKPCHLRAFSTNDVPIIAKQLDAADPQTIIKKALETFGSDCAISFSGAEDVVLIEHASKTGLPFRVFSLDTGRLHPQTYKLFDDVENHYKIRIEYMFPDSAEVEQLVRKKGMFSFYEDGHKECCGVRKVGPLKRQLGTLKAWITGVRKDQSETRVALPVVQVDEVFKGKDGGPLIKWNPLSNQTSSDVWKTITDSGVPFNSLHQDGFISIGCQPCTRPVLPTQHERLGRWWWEDASKKECGLHAKAEKIA</sequence>
<dbReference type="InterPro" id="IPR004511">
    <property type="entry name" value="PAPS/APS_Rdtase"/>
</dbReference>
<comment type="cofactor">
    <cofactor evidence="1">
        <name>[4Fe-4S] cluster</name>
        <dbReference type="ChEBI" id="CHEBI:49883"/>
    </cofactor>
</comment>
<keyword evidence="3" id="KW-0560">Oxidoreductase</keyword>
<dbReference type="GO" id="GO:0004604">
    <property type="term" value="F:phosphoadenylyl-sulfate reductase (thioredoxin) activity"/>
    <property type="evidence" value="ECO:0007669"/>
    <property type="project" value="InterPro"/>
</dbReference>
<dbReference type="GO" id="GO:0051536">
    <property type="term" value="F:iron-sulfur cluster binding"/>
    <property type="evidence" value="ECO:0007669"/>
    <property type="project" value="UniProtKB-KW"/>
</dbReference>
<keyword evidence="4" id="KW-0408">Iron</keyword>
<dbReference type="PANTHER" id="PTHR46482">
    <property type="entry name" value="5'-ADENYLYLSULFATE REDUCTASE 3, CHLOROPLASTIC"/>
    <property type="match status" value="1"/>
</dbReference>
<dbReference type="PANTHER" id="PTHR46482:SF9">
    <property type="entry name" value="5'-ADENYLYLSULFATE REDUCTASE 1, CHLOROPLASTIC"/>
    <property type="match status" value="1"/>
</dbReference>
<reference evidence="7" key="1">
    <citation type="journal article" date="2008" name="BMC Evol. Biol.">
        <title>Sulfate assimilation in eukaryotes: fusions, relocations and lateral transfers.</title>
        <authorList>
            <person name="Patron N.J."/>
            <person name="Durnford D.G."/>
            <person name="Kopriva S."/>
        </authorList>
    </citation>
    <scope>NUCLEOTIDE SEQUENCE</scope>
</reference>
<feature type="domain" description="Phosphoadenosine phosphosulphate reductase" evidence="6">
    <location>
        <begin position="57"/>
        <end position="234"/>
    </location>
</feature>
<dbReference type="InterPro" id="IPR014729">
    <property type="entry name" value="Rossmann-like_a/b/a_fold"/>
</dbReference>
<organism evidence="7">
    <name type="scientific">Euglena gracilis</name>
    <dbReference type="NCBI Taxonomy" id="3039"/>
    <lineage>
        <taxon>Eukaryota</taxon>
        <taxon>Discoba</taxon>
        <taxon>Euglenozoa</taxon>
        <taxon>Euglenida</taxon>
        <taxon>Spirocuta</taxon>
        <taxon>Euglenophyceae</taxon>
        <taxon>Euglenales</taxon>
        <taxon>Euglenaceae</taxon>
        <taxon>Euglena</taxon>
    </lineage>
</organism>
<dbReference type="GO" id="GO:0046872">
    <property type="term" value="F:metal ion binding"/>
    <property type="evidence" value="ECO:0007669"/>
    <property type="project" value="UniProtKB-KW"/>
</dbReference>
<dbReference type="Pfam" id="PF01507">
    <property type="entry name" value="PAPS_reduct"/>
    <property type="match status" value="1"/>
</dbReference>
<proteinExistence type="evidence at transcript level"/>
<keyword evidence="2" id="KW-0479">Metal-binding</keyword>
<dbReference type="HAMAP" id="MF_00063">
    <property type="entry name" value="CysH"/>
    <property type="match status" value="1"/>
</dbReference>